<protein>
    <submittedName>
        <fullName evidence="4">Alpha/beta hydrolase</fullName>
    </submittedName>
</protein>
<gene>
    <name evidence="4" type="ORF">Q4610_15170</name>
</gene>
<dbReference type="Proteomes" id="UP001176471">
    <property type="component" value="Unassembled WGS sequence"/>
</dbReference>
<dbReference type="InterPro" id="IPR050300">
    <property type="entry name" value="GDXG_lipolytic_enzyme"/>
</dbReference>
<proteinExistence type="predicted"/>
<evidence type="ECO:0000259" key="3">
    <source>
        <dbReference type="Pfam" id="PF20434"/>
    </source>
</evidence>
<keyword evidence="1 4" id="KW-0378">Hydrolase</keyword>
<evidence type="ECO:0000313" key="5">
    <source>
        <dbReference type="Proteomes" id="UP001176471"/>
    </source>
</evidence>
<evidence type="ECO:0000256" key="2">
    <source>
        <dbReference type="SAM" id="MobiDB-lite"/>
    </source>
</evidence>
<dbReference type="EMBL" id="JAUQOM010000008">
    <property type="protein sequence ID" value="MDO7836390.1"/>
    <property type="molecule type" value="Genomic_DNA"/>
</dbReference>
<feature type="region of interest" description="Disordered" evidence="2">
    <location>
        <begin position="16"/>
        <end position="37"/>
    </location>
</feature>
<evidence type="ECO:0000313" key="4">
    <source>
        <dbReference type="EMBL" id="MDO7836390.1"/>
    </source>
</evidence>
<name>A0ABT8ZPE6_9SPHN</name>
<sequence>MTIAITASVLPAQAQDDRMTPIATPAQPDAIDLDTGALPGATAQESWHRQYGSQFARNVTVATLTPFLPDPAKASGAAIIVAPGGGFRTLSMDNEGYDVARALAAKGIAAFVIKYRLRQTPADMAGFEKSMQAMFSGAARAPLPAASNAANDLAPQLADSTAAFRLIRNRAAQWHVDPDRIGMIGFSAGAMLTMATTLSTDVKPAFIGNIYGPLGTMTVPQDAPPMFAAIAADDPLFGNRDFRLIDDWRSARRPVEFHLYERGGHGFGMYQKAATSTGWFDAFVRWLDMHGMLKPKA</sequence>
<dbReference type="PANTHER" id="PTHR48081">
    <property type="entry name" value="AB HYDROLASE SUPERFAMILY PROTEIN C4A8.06C"/>
    <property type="match status" value="1"/>
</dbReference>
<feature type="domain" description="BD-FAE-like" evidence="3">
    <location>
        <begin position="152"/>
        <end position="201"/>
    </location>
</feature>
<dbReference type="InterPro" id="IPR029058">
    <property type="entry name" value="AB_hydrolase_fold"/>
</dbReference>
<dbReference type="Pfam" id="PF20434">
    <property type="entry name" value="BD-FAE"/>
    <property type="match status" value="1"/>
</dbReference>
<dbReference type="InterPro" id="IPR049492">
    <property type="entry name" value="BD-FAE-like_dom"/>
</dbReference>
<dbReference type="Gene3D" id="3.40.50.1820">
    <property type="entry name" value="alpha/beta hydrolase"/>
    <property type="match status" value="1"/>
</dbReference>
<dbReference type="GO" id="GO:0016787">
    <property type="term" value="F:hydrolase activity"/>
    <property type="evidence" value="ECO:0007669"/>
    <property type="project" value="UniProtKB-KW"/>
</dbReference>
<reference evidence="4" key="1">
    <citation type="submission" date="2023-07" db="EMBL/GenBank/DDBJ databases">
        <title>Bacterial whole genome sequence for Sphingobium sp. HBC34.</title>
        <authorList>
            <person name="Le V."/>
            <person name="Ko S.-R."/>
            <person name="Ahn C.-Y."/>
            <person name="Oh H.-M."/>
        </authorList>
    </citation>
    <scope>NUCLEOTIDE SEQUENCE</scope>
    <source>
        <strain evidence="4">HBC34</strain>
    </source>
</reference>
<dbReference type="PANTHER" id="PTHR48081:SF6">
    <property type="entry name" value="PEPTIDASE S9 PROLYL OLIGOPEPTIDASE CATALYTIC DOMAIN-CONTAINING PROTEIN"/>
    <property type="match status" value="1"/>
</dbReference>
<accession>A0ABT8ZPE6</accession>
<evidence type="ECO:0000256" key="1">
    <source>
        <dbReference type="ARBA" id="ARBA00022801"/>
    </source>
</evidence>
<organism evidence="4 5">
    <name type="scientific">Sphingobium cyanobacteriorum</name>
    <dbReference type="NCBI Taxonomy" id="3063954"/>
    <lineage>
        <taxon>Bacteria</taxon>
        <taxon>Pseudomonadati</taxon>
        <taxon>Pseudomonadota</taxon>
        <taxon>Alphaproteobacteria</taxon>
        <taxon>Sphingomonadales</taxon>
        <taxon>Sphingomonadaceae</taxon>
        <taxon>Sphingobium</taxon>
    </lineage>
</organism>
<keyword evidence="5" id="KW-1185">Reference proteome</keyword>
<dbReference type="SUPFAM" id="SSF53474">
    <property type="entry name" value="alpha/beta-Hydrolases"/>
    <property type="match status" value="1"/>
</dbReference>
<comment type="caution">
    <text evidence="4">The sequence shown here is derived from an EMBL/GenBank/DDBJ whole genome shotgun (WGS) entry which is preliminary data.</text>
</comment>